<dbReference type="EMBL" id="ML978956">
    <property type="protein sequence ID" value="KAF1933855.1"/>
    <property type="molecule type" value="Genomic_DNA"/>
</dbReference>
<dbReference type="RefSeq" id="XP_033454103.1">
    <property type="nucleotide sequence ID" value="XM_033594804.1"/>
</dbReference>
<reference evidence="2" key="1">
    <citation type="journal article" date="2020" name="Stud. Mycol.">
        <title>101 Dothideomycetes genomes: a test case for predicting lifestyles and emergence of pathogens.</title>
        <authorList>
            <person name="Haridas S."/>
            <person name="Albert R."/>
            <person name="Binder M."/>
            <person name="Bloem J."/>
            <person name="Labutti K."/>
            <person name="Salamov A."/>
            <person name="Andreopoulos B."/>
            <person name="Baker S."/>
            <person name="Barry K."/>
            <person name="Bills G."/>
            <person name="Bluhm B."/>
            <person name="Cannon C."/>
            <person name="Castanera R."/>
            <person name="Culley D."/>
            <person name="Daum C."/>
            <person name="Ezra D."/>
            <person name="Gonzalez J."/>
            <person name="Henrissat B."/>
            <person name="Kuo A."/>
            <person name="Liang C."/>
            <person name="Lipzen A."/>
            <person name="Lutzoni F."/>
            <person name="Magnuson J."/>
            <person name="Mondo S."/>
            <person name="Nolan M."/>
            <person name="Ohm R."/>
            <person name="Pangilinan J."/>
            <person name="Park H.-J."/>
            <person name="Ramirez L."/>
            <person name="Alfaro M."/>
            <person name="Sun H."/>
            <person name="Tritt A."/>
            <person name="Yoshinaga Y."/>
            <person name="Zwiers L.-H."/>
            <person name="Turgeon B."/>
            <person name="Goodwin S."/>
            <person name="Spatafora J."/>
            <person name="Crous P."/>
            <person name="Grigoriev I."/>
        </authorList>
    </citation>
    <scope>NUCLEOTIDE SEQUENCE</scope>
    <source>
        <strain evidence="2">CBS 183.55</strain>
    </source>
</reference>
<dbReference type="AlphaFoldDB" id="A0A6A5RZG5"/>
<dbReference type="Proteomes" id="UP000800082">
    <property type="component" value="Unassembled WGS sequence"/>
</dbReference>
<evidence type="ECO:0000256" key="1">
    <source>
        <dbReference type="SAM" id="MobiDB-lite"/>
    </source>
</evidence>
<feature type="region of interest" description="Disordered" evidence="1">
    <location>
        <begin position="29"/>
        <end position="61"/>
    </location>
</feature>
<organism evidence="2 3">
    <name type="scientific">Didymella exigua CBS 183.55</name>
    <dbReference type="NCBI Taxonomy" id="1150837"/>
    <lineage>
        <taxon>Eukaryota</taxon>
        <taxon>Fungi</taxon>
        <taxon>Dikarya</taxon>
        <taxon>Ascomycota</taxon>
        <taxon>Pezizomycotina</taxon>
        <taxon>Dothideomycetes</taxon>
        <taxon>Pleosporomycetidae</taxon>
        <taxon>Pleosporales</taxon>
        <taxon>Pleosporineae</taxon>
        <taxon>Didymellaceae</taxon>
        <taxon>Didymella</taxon>
    </lineage>
</organism>
<dbReference type="GeneID" id="54352472"/>
<name>A0A6A5RZG5_9PLEO</name>
<evidence type="ECO:0000313" key="2">
    <source>
        <dbReference type="EMBL" id="KAF1933855.1"/>
    </source>
</evidence>
<proteinExistence type="predicted"/>
<gene>
    <name evidence="2" type="ORF">M421DRAFT_50172</name>
</gene>
<sequence>MSVTTTSNPLTYASATVLADYQLTHSSESSVDEDAFDQSLNNHPAPAPHTHAPADWPTQHRRVPAFRPVNTRLDQSERRVYQNGVERAFIGTMFTGVWVLSTASKVWHATAGRVWDVGYKLGGEW</sequence>
<accession>A0A6A5RZG5</accession>
<evidence type="ECO:0000313" key="3">
    <source>
        <dbReference type="Proteomes" id="UP000800082"/>
    </source>
</evidence>
<dbReference type="OrthoDB" id="5201563at2759"/>
<keyword evidence="3" id="KW-1185">Reference proteome</keyword>
<protein>
    <submittedName>
        <fullName evidence="2">Uncharacterized protein</fullName>
    </submittedName>
</protein>